<dbReference type="EMBL" id="JAUSUA010000003">
    <property type="protein sequence ID" value="MDQ0207585.1"/>
    <property type="molecule type" value="Genomic_DNA"/>
</dbReference>
<evidence type="ECO:0000259" key="1">
    <source>
        <dbReference type="Pfam" id="PF01909"/>
    </source>
</evidence>
<dbReference type="Pfam" id="PF01909">
    <property type="entry name" value="NTP_transf_2"/>
    <property type="match status" value="1"/>
</dbReference>
<organism evidence="2 3">
    <name type="scientific">Alkalicoccobacillus murimartini</name>
    <dbReference type="NCBI Taxonomy" id="171685"/>
    <lineage>
        <taxon>Bacteria</taxon>
        <taxon>Bacillati</taxon>
        <taxon>Bacillota</taxon>
        <taxon>Bacilli</taxon>
        <taxon>Bacillales</taxon>
        <taxon>Bacillaceae</taxon>
        <taxon>Alkalicoccobacillus</taxon>
    </lineage>
</organism>
<dbReference type="Gene3D" id="3.30.460.10">
    <property type="entry name" value="Beta Polymerase, domain 2"/>
    <property type="match status" value="1"/>
</dbReference>
<dbReference type="SUPFAM" id="SSF81301">
    <property type="entry name" value="Nucleotidyltransferase"/>
    <property type="match status" value="1"/>
</dbReference>
<gene>
    <name evidence="2" type="ORF">J2S05_002386</name>
</gene>
<name>A0ABT9YJC2_9BACI</name>
<comment type="caution">
    <text evidence="2">The sequence shown here is derived from an EMBL/GenBank/DDBJ whole genome shotgun (WGS) entry which is preliminary data.</text>
</comment>
<sequence>MTKPAFEVASEFITHHFPNCSFAVLAGSTARGEETPTSDLDIVIFDEHSDHYRESFVYEGWKIEAFVHHSISYRKEFEEEKEIGRPILGNMLIEGLLLKDHASYKAIAERAVKHVQEGPAPLTEDYIKASRYFIGDLLDDFIDSKHHDEAVITLNQLSLQLPDFILRLNNQWSGRGKGLSRALYAFDHELAQTFFHALRGYYQHQNKEPFIAFVTDIYKPLGGFLFDGFSLGKK</sequence>
<evidence type="ECO:0000313" key="3">
    <source>
        <dbReference type="Proteomes" id="UP001225034"/>
    </source>
</evidence>
<dbReference type="Proteomes" id="UP001225034">
    <property type="component" value="Unassembled WGS sequence"/>
</dbReference>
<dbReference type="InterPro" id="IPR002934">
    <property type="entry name" value="Polymerase_NTP_transf_dom"/>
</dbReference>
<keyword evidence="3" id="KW-1185">Reference proteome</keyword>
<dbReference type="CDD" id="cd05403">
    <property type="entry name" value="NT_KNTase_like"/>
    <property type="match status" value="1"/>
</dbReference>
<dbReference type="InterPro" id="IPR043519">
    <property type="entry name" value="NT_sf"/>
</dbReference>
<proteinExistence type="predicted"/>
<feature type="domain" description="Polymerase nucleotidyl transferase" evidence="1">
    <location>
        <begin position="23"/>
        <end position="67"/>
    </location>
</feature>
<protein>
    <submittedName>
        <fullName evidence="2">Nucleotidyltransferase</fullName>
    </submittedName>
</protein>
<evidence type="ECO:0000313" key="2">
    <source>
        <dbReference type="EMBL" id="MDQ0207585.1"/>
    </source>
</evidence>
<reference evidence="2 3" key="1">
    <citation type="submission" date="2023-07" db="EMBL/GenBank/DDBJ databases">
        <title>Genomic Encyclopedia of Type Strains, Phase IV (KMG-IV): sequencing the most valuable type-strain genomes for metagenomic binning, comparative biology and taxonomic classification.</title>
        <authorList>
            <person name="Goeker M."/>
        </authorList>
    </citation>
    <scope>NUCLEOTIDE SEQUENCE [LARGE SCALE GENOMIC DNA]</scope>
    <source>
        <strain evidence="2 3">DSM 19154</strain>
    </source>
</reference>
<accession>A0ABT9YJC2</accession>
<dbReference type="RefSeq" id="WP_306983000.1">
    <property type="nucleotide sequence ID" value="NZ_JAUSUA010000003.1"/>
</dbReference>